<dbReference type="Proteomes" id="UP001515480">
    <property type="component" value="Unassembled WGS sequence"/>
</dbReference>
<accession>A0AB34JPM9</accession>
<keyword evidence="2" id="KW-1133">Transmembrane helix</keyword>
<comment type="caution">
    <text evidence="3">The sequence shown here is derived from an EMBL/GenBank/DDBJ whole genome shotgun (WGS) entry which is preliminary data.</text>
</comment>
<feature type="transmembrane region" description="Helical" evidence="2">
    <location>
        <begin position="71"/>
        <end position="97"/>
    </location>
</feature>
<keyword evidence="2" id="KW-0812">Transmembrane</keyword>
<name>A0AB34JPM9_PRYPA</name>
<keyword evidence="4" id="KW-1185">Reference proteome</keyword>
<protein>
    <submittedName>
        <fullName evidence="3">Uncharacterized protein</fullName>
    </submittedName>
</protein>
<evidence type="ECO:0000256" key="1">
    <source>
        <dbReference type="SAM" id="MobiDB-lite"/>
    </source>
</evidence>
<keyword evidence="2" id="KW-0472">Membrane</keyword>
<feature type="transmembrane region" description="Helical" evidence="2">
    <location>
        <begin position="134"/>
        <end position="155"/>
    </location>
</feature>
<gene>
    <name evidence="3" type="ORF">AB1Y20_018078</name>
</gene>
<dbReference type="AlphaFoldDB" id="A0AB34JPM9"/>
<evidence type="ECO:0000313" key="3">
    <source>
        <dbReference type="EMBL" id="KAL1523122.1"/>
    </source>
</evidence>
<sequence length="225" mass="24685">MRGGDGSRPASALQRAGSARTTDDLKARRARGRARSMPQLSLEGAHQALEQHGQRAVDYVRQLLPVSRVPTWLLVAAALVAFVWLVVVTVALLWLALRQQAAPADEPAGAEGVSELEISIRNRTRALKHVVTRIPVVSAVYVVVAPYVGLLMGLAGPQVRVLFRFIQRMIPAARKAQGFYIVITWMKRIQQAKVITATSRALRSFWHQSTAPFRAGEASSVIPPR</sequence>
<dbReference type="EMBL" id="JBGBPQ010000006">
    <property type="protein sequence ID" value="KAL1523122.1"/>
    <property type="molecule type" value="Genomic_DNA"/>
</dbReference>
<evidence type="ECO:0000313" key="4">
    <source>
        <dbReference type="Proteomes" id="UP001515480"/>
    </source>
</evidence>
<feature type="region of interest" description="Disordered" evidence="1">
    <location>
        <begin position="1"/>
        <end position="37"/>
    </location>
</feature>
<proteinExistence type="predicted"/>
<evidence type="ECO:0000256" key="2">
    <source>
        <dbReference type="SAM" id="Phobius"/>
    </source>
</evidence>
<reference evidence="3 4" key="1">
    <citation type="journal article" date="2024" name="Science">
        <title>Giant polyketide synthase enzymes in the biosynthesis of giant marine polyether toxins.</title>
        <authorList>
            <person name="Fallon T.R."/>
            <person name="Shende V.V."/>
            <person name="Wierzbicki I.H."/>
            <person name="Pendleton A.L."/>
            <person name="Watervoot N.F."/>
            <person name="Auber R.P."/>
            <person name="Gonzalez D.J."/>
            <person name="Wisecaver J.H."/>
            <person name="Moore B.S."/>
        </authorList>
    </citation>
    <scope>NUCLEOTIDE SEQUENCE [LARGE SCALE GENOMIC DNA]</scope>
    <source>
        <strain evidence="3 4">12B1</strain>
    </source>
</reference>
<organism evidence="3 4">
    <name type="scientific">Prymnesium parvum</name>
    <name type="common">Toxic golden alga</name>
    <dbReference type="NCBI Taxonomy" id="97485"/>
    <lineage>
        <taxon>Eukaryota</taxon>
        <taxon>Haptista</taxon>
        <taxon>Haptophyta</taxon>
        <taxon>Prymnesiophyceae</taxon>
        <taxon>Prymnesiales</taxon>
        <taxon>Prymnesiaceae</taxon>
        <taxon>Prymnesium</taxon>
    </lineage>
</organism>